<protein>
    <submittedName>
        <fullName evidence="1">Homing endonuclease</fullName>
    </submittedName>
</protein>
<keyword evidence="1" id="KW-0255">Endonuclease</keyword>
<keyword evidence="2" id="KW-1185">Reference proteome</keyword>
<name>A0ACB8AV97_9AGAM</name>
<comment type="caution">
    <text evidence="1">The sequence shown here is derived from an EMBL/GenBank/DDBJ whole genome shotgun (WGS) entry which is preliminary data.</text>
</comment>
<organism evidence="1 2">
    <name type="scientific">Leucogyrophana mollusca</name>
    <dbReference type="NCBI Taxonomy" id="85980"/>
    <lineage>
        <taxon>Eukaryota</taxon>
        <taxon>Fungi</taxon>
        <taxon>Dikarya</taxon>
        <taxon>Basidiomycota</taxon>
        <taxon>Agaricomycotina</taxon>
        <taxon>Agaricomycetes</taxon>
        <taxon>Agaricomycetidae</taxon>
        <taxon>Boletales</taxon>
        <taxon>Boletales incertae sedis</taxon>
        <taxon>Leucogyrophana</taxon>
    </lineage>
</organism>
<proteinExistence type="predicted"/>
<evidence type="ECO:0000313" key="1">
    <source>
        <dbReference type="EMBL" id="KAH7917094.1"/>
    </source>
</evidence>
<reference evidence="1" key="1">
    <citation type="journal article" date="2021" name="New Phytol.">
        <title>Evolutionary innovations through gain and loss of genes in the ectomycorrhizal Boletales.</title>
        <authorList>
            <person name="Wu G."/>
            <person name="Miyauchi S."/>
            <person name="Morin E."/>
            <person name="Kuo A."/>
            <person name="Drula E."/>
            <person name="Varga T."/>
            <person name="Kohler A."/>
            <person name="Feng B."/>
            <person name="Cao Y."/>
            <person name="Lipzen A."/>
            <person name="Daum C."/>
            <person name="Hundley H."/>
            <person name="Pangilinan J."/>
            <person name="Johnson J."/>
            <person name="Barry K."/>
            <person name="LaButti K."/>
            <person name="Ng V."/>
            <person name="Ahrendt S."/>
            <person name="Min B."/>
            <person name="Choi I.G."/>
            <person name="Park H."/>
            <person name="Plett J.M."/>
            <person name="Magnuson J."/>
            <person name="Spatafora J.W."/>
            <person name="Nagy L.G."/>
            <person name="Henrissat B."/>
            <person name="Grigoriev I.V."/>
            <person name="Yang Z.L."/>
            <person name="Xu J."/>
            <person name="Martin F.M."/>
        </authorList>
    </citation>
    <scope>NUCLEOTIDE SEQUENCE</scope>
    <source>
        <strain evidence="1">KUC20120723A-06</strain>
    </source>
</reference>
<dbReference type="Proteomes" id="UP000790709">
    <property type="component" value="Unassembled WGS sequence"/>
</dbReference>
<dbReference type="EMBL" id="MU267283">
    <property type="protein sequence ID" value="KAH7917094.1"/>
    <property type="molecule type" value="Genomic_DNA"/>
</dbReference>
<evidence type="ECO:0000313" key="2">
    <source>
        <dbReference type="Proteomes" id="UP000790709"/>
    </source>
</evidence>
<keyword evidence="1" id="KW-0378">Hydrolase</keyword>
<sequence>MPGLVGGFGNTNNVINYKICSFLFSSFQEDKGKFENSVSSIYSNSIKLQNKYSKQLNSYLAGLIEGDGTISIHESNSTAKKYRPMIIVVFKKSDLPLANYLCELTQCGKVYIKPNRGYVLWQISDLLGVFKIINIINGYMRTPKHEALQRAITWYNDYILKNKNSILPSTKDIISLIYPMECLPLDESPIDSNSWLAGFTDADGNFSINIHQRKNKNSSRVQPFFRLEIRQNYHRDDKITKDKLSYYFIMSQIANFLGVNLYSRSRNLNEKVFSSFIVMVANQSSLDITINYFNKFSLLSSKYLDYLDWLKIVEIRKKSNQTSFYLKLTNLIRKDFNKTRVTFT</sequence>
<keyword evidence="1" id="KW-0540">Nuclease</keyword>
<gene>
    <name evidence="1" type="ORF">BV22DRAFT_1026983</name>
</gene>
<accession>A0ACB8AV97</accession>